<feature type="compositionally biased region" description="Basic and acidic residues" evidence="1">
    <location>
        <begin position="161"/>
        <end position="170"/>
    </location>
</feature>
<name>A0A0C9TIL4_PAXIN</name>
<keyword evidence="3" id="KW-1185">Reference proteome</keyword>
<reference evidence="3" key="2">
    <citation type="submission" date="2015-01" db="EMBL/GenBank/DDBJ databases">
        <title>Evolutionary Origins and Diversification of the Mycorrhizal Mutualists.</title>
        <authorList>
            <consortium name="DOE Joint Genome Institute"/>
            <consortium name="Mycorrhizal Genomics Consortium"/>
            <person name="Kohler A."/>
            <person name="Kuo A."/>
            <person name="Nagy L.G."/>
            <person name="Floudas D."/>
            <person name="Copeland A."/>
            <person name="Barry K.W."/>
            <person name="Cichocki N."/>
            <person name="Veneault-Fourrey C."/>
            <person name="LaButti K."/>
            <person name="Lindquist E.A."/>
            <person name="Lipzen A."/>
            <person name="Lundell T."/>
            <person name="Morin E."/>
            <person name="Murat C."/>
            <person name="Riley R."/>
            <person name="Ohm R."/>
            <person name="Sun H."/>
            <person name="Tunlid A."/>
            <person name="Henrissat B."/>
            <person name="Grigoriev I.V."/>
            <person name="Hibbett D.S."/>
            <person name="Martin F."/>
        </authorList>
    </citation>
    <scope>NUCLEOTIDE SEQUENCE [LARGE SCALE GENOMIC DNA]</scope>
    <source>
        <strain evidence="3">ATCC 200175</strain>
    </source>
</reference>
<reference evidence="2 3" key="1">
    <citation type="submission" date="2014-06" db="EMBL/GenBank/DDBJ databases">
        <authorList>
            <consortium name="DOE Joint Genome Institute"/>
            <person name="Kuo A."/>
            <person name="Kohler A."/>
            <person name="Nagy L.G."/>
            <person name="Floudas D."/>
            <person name="Copeland A."/>
            <person name="Barry K.W."/>
            <person name="Cichocki N."/>
            <person name="Veneault-Fourrey C."/>
            <person name="LaButti K."/>
            <person name="Lindquist E.A."/>
            <person name="Lipzen A."/>
            <person name="Lundell T."/>
            <person name="Morin E."/>
            <person name="Murat C."/>
            <person name="Sun H."/>
            <person name="Tunlid A."/>
            <person name="Henrissat B."/>
            <person name="Grigoriev I.V."/>
            <person name="Hibbett D.S."/>
            <person name="Martin F."/>
            <person name="Nordberg H.P."/>
            <person name="Cantor M.N."/>
            <person name="Hua S.X."/>
        </authorList>
    </citation>
    <scope>NUCLEOTIDE SEQUENCE [LARGE SCALE GENOMIC DNA]</scope>
    <source>
        <strain evidence="2 3">ATCC 200175</strain>
    </source>
</reference>
<sequence>MPVVTIQDVCVSNLRSKSGKIFVQFNVDDRVMWKSSKSKAAPNSKVTWPEQVTLNESETARLSAIVYGRRWFINYHELRHTAATSFGDLLTRTAVVLPLFDKESQETGTLTFFITIIPITPTISATEAQATNVITQASEATARGAQFSPSDVGSRSTLEPRVVHSSDRQRQPTSTSRTMPEPRQAPGSGAGVVTRQNRGPGLRINTSLDGAGQFLDRHSTSPSRHRPENTPSRNLHPSSSAAQRDSNSRGQLAPALAVETPKTPDIQRRIRSLATSRLGCSDN</sequence>
<organism evidence="2 3">
    <name type="scientific">Paxillus involutus ATCC 200175</name>
    <dbReference type="NCBI Taxonomy" id="664439"/>
    <lineage>
        <taxon>Eukaryota</taxon>
        <taxon>Fungi</taxon>
        <taxon>Dikarya</taxon>
        <taxon>Basidiomycota</taxon>
        <taxon>Agaricomycotina</taxon>
        <taxon>Agaricomycetes</taxon>
        <taxon>Agaricomycetidae</taxon>
        <taxon>Boletales</taxon>
        <taxon>Paxilineae</taxon>
        <taxon>Paxillaceae</taxon>
        <taxon>Paxillus</taxon>
    </lineage>
</organism>
<dbReference type="OrthoDB" id="2677791at2759"/>
<feature type="region of interest" description="Disordered" evidence="1">
    <location>
        <begin position="140"/>
        <end position="267"/>
    </location>
</feature>
<protein>
    <submittedName>
        <fullName evidence="2">Uncharacterized protein</fullName>
    </submittedName>
</protein>
<feature type="compositionally biased region" description="Polar residues" evidence="1">
    <location>
        <begin position="229"/>
        <end position="250"/>
    </location>
</feature>
<dbReference type="Proteomes" id="UP000053647">
    <property type="component" value="Unassembled WGS sequence"/>
</dbReference>
<evidence type="ECO:0000256" key="1">
    <source>
        <dbReference type="SAM" id="MobiDB-lite"/>
    </source>
</evidence>
<proteinExistence type="predicted"/>
<feature type="compositionally biased region" description="Polar residues" evidence="1">
    <location>
        <begin position="147"/>
        <end position="157"/>
    </location>
</feature>
<dbReference type="HOGENOM" id="CLU_990795_0_0_1"/>
<evidence type="ECO:0000313" key="2">
    <source>
        <dbReference type="EMBL" id="KIJ07126.1"/>
    </source>
</evidence>
<gene>
    <name evidence="2" type="ORF">PAXINDRAFT_19670</name>
</gene>
<dbReference type="EMBL" id="KN820009">
    <property type="protein sequence ID" value="KIJ07126.1"/>
    <property type="molecule type" value="Genomic_DNA"/>
</dbReference>
<dbReference type="AlphaFoldDB" id="A0A0C9TIL4"/>
<evidence type="ECO:0000313" key="3">
    <source>
        <dbReference type="Proteomes" id="UP000053647"/>
    </source>
</evidence>
<accession>A0A0C9TIL4</accession>